<evidence type="ECO:0000256" key="9">
    <source>
        <dbReference type="ARBA" id="ARBA00023004"/>
    </source>
</evidence>
<dbReference type="AlphaFoldDB" id="A0A1Y1ID11"/>
<comment type="subcellular location">
    <subcellularLocation>
        <location evidence="1">Membrane</location>
        <topology evidence="1">Multi-pass membrane protein</topology>
    </subcellularLocation>
</comment>
<keyword evidence="4 13" id="KW-0444">Lipid biosynthesis</keyword>
<accession>A0A1Y1ID11</accession>
<evidence type="ECO:0000256" key="6">
    <source>
        <dbReference type="ARBA" id="ARBA00022832"/>
    </source>
</evidence>
<dbReference type="Proteomes" id="UP000054558">
    <property type="component" value="Unassembled WGS sequence"/>
</dbReference>
<evidence type="ECO:0000256" key="2">
    <source>
        <dbReference type="ARBA" id="ARBA00005189"/>
    </source>
</evidence>
<dbReference type="PANTHER" id="PTHR11351">
    <property type="entry name" value="ACYL-COA DESATURASE"/>
    <property type="match status" value="1"/>
</dbReference>
<dbReference type="STRING" id="105231.A0A1Y1ID11"/>
<evidence type="ECO:0000256" key="1">
    <source>
        <dbReference type="ARBA" id="ARBA00004141"/>
    </source>
</evidence>
<dbReference type="PRINTS" id="PR00075">
    <property type="entry name" value="FACDDSATRASE"/>
</dbReference>
<evidence type="ECO:0000313" key="18">
    <source>
        <dbReference type="Proteomes" id="UP000054558"/>
    </source>
</evidence>
<comment type="cofactor">
    <cofactor evidence="13">
        <name>Fe(2+)</name>
        <dbReference type="ChEBI" id="CHEBI:29033"/>
    </cofactor>
</comment>
<evidence type="ECO:0000256" key="5">
    <source>
        <dbReference type="ARBA" id="ARBA00022692"/>
    </source>
</evidence>
<reference evidence="17 18" key="1">
    <citation type="journal article" date="2014" name="Nat. Commun.">
        <title>Klebsormidium flaccidum genome reveals primary factors for plant terrestrial adaptation.</title>
        <authorList>
            <person name="Hori K."/>
            <person name="Maruyama F."/>
            <person name="Fujisawa T."/>
            <person name="Togashi T."/>
            <person name="Yamamoto N."/>
            <person name="Seo M."/>
            <person name="Sato S."/>
            <person name="Yamada T."/>
            <person name="Mori H."/>
            <person name="Tajima N."/>
            <person name="Moriyama T."/>
            <person name="Ikeuchi M."/>
            <person name="Watanabe M."/>
            <person name="Wada H."/>
            <person name="Kobayashi K."/>
            <person name="Saito M."/>
            <person name="Masuda T."/>
            <person name="Sasaki-Sekimoto Y."/>
            <person name="Mashiguchi K."/>
            <person name="Awai K."/>
            <person name="Shimojima M."/>
            <person name="Masuda S."/>
            <person name="Iwai M."/>
            <person name="Nobusawa T."/>
            <person name="Narise T."/>
            <person name="Kondo S."/>
            <person name="Saito H."/>
            <person name="Sato R."/>
            <person name="Murakawa M."/>
            <person name="Ihara Y."/>
            <person name="Oshima-Yamada Y."/>
            <person name="Ohtaka K."/>
            <person name="Satoh M."/>
            <person name="Sonobe K."/>
            <person name="Ishii M."/>
            <person name="Ohtani R."/>
            <person name="Kanamori-Sato M."/>
            <person name="Honoki R."/>
            <person name="Miyazaki D."/>
            <person name="Mochizuki H."/>
            <person name="Umetsu J."/>
            <person name="Higashi K."/>
            <person name="Shibata D."/>
            <person name="Kamiya Y."/>
            <person name="Sato N."/>
            <person name="Nakamura Y."/>
            <person name="Tabata S."/>
            <person name="Ida S."/>
            <person name="Kurokawa K."/>
            <person name="Ohta H."/>
        </authorList>
    </citation>
    <scope>NUCLEOTIDE SEQUENCE [LARGE SCALE GENOMIC DNA]</scope>
    <source>
        <strain evidence="17 18">NIES-2285</strain>
    </source>
</reference>
<gene>
    <name evidence="17" type="ORF">KFL_003450150</name>
</gene>
<dbReference type="OrthoDB" id="10260134at2759"/>
<feature type="domain" description="Fatty acid desaturase" evidence="16">
    <location>
        <begin position="162"/>
        <end position="365"/>
    </location>
</feature>
<keyword evidence="10" id="KW-0443">Lipid metabolism</keyword>
<proteinExistence type="inferred from homology"/>
<evidence type="ECO:0000259" key="16">
    <source>
        <dbReference type="Pfam" id="PF00487"/>
    </source>
</evidence>
<dbReference type="CDD" id="cd03505">
    <property type="entry name" value="Delta9-FADS-like"/>
    <property type="match status" value="1"/>
</dbReference>
<dbReference type="InterPro" id="IPR005804">
    <property type="entry name" value="FA_desaturase_dom"/>
</dbReference>
<dbReference type="Pfam" id="PF00487">
    <property type="entry name" value="FA_desaturase"/>
    <property type="match status" value="1"/>
</dbReference>
<evidence type="ECO:0000256" key="7">
    <source>
        <dbReference type="ARBA" id="ARBA00022989"/>
    </source>
</evidence>
<protein>
    <submittedName>
        <fullName evidence="17">Stearoyl-CoA desaturase</fullName>
    </submittedName>
</protein>
<dbReference type="GO" id="GO:0016020">
    <property type="term" value="C:membrane"/>
    <property type="evidence" value="ECO:0007669"/>
    <property type="project" value="UniProtKB-SubCell"/>
</dbReference>
<organism evidence="17 18">
    <name type="scientific">Klebsormidium nitens</name>
    <name type="common">Green alga</name>
    <name type="synonym">Ulothrix nitens</name>
    <dbReference type="NCBI Taxonomy" id="105231"/>
    <lineage>
        <taxon>Eukaryota</taxon>
        <taxon>Viridiplantae</taxon>
        <taxon>Streptophyta</taxon>
        <taxon>Klebsormidiophyceae</taxon>
        <taxon>Klebsormidiales</taxon>
        <taxon>Klebsormidiaceae</taxon>
        <taxon>Klebsormidium</taxon>
    </lineage>
</organism>
<feature type="region of interest" description="Disordered" evidence="14">
    <location>
        <begin position="1"/>
        <end position="45"/>
    </location>
</feature>
<evidence type="ECO:0000256" key="15">
    <source>
        <dbReference type="SAM" id="Phobius"/>
    </source>
</evidence>
<keyword evidence="5 13" id="KW-0812">Transmembrane</keyword>
<dbReference type="InterPro" id="IPR015876">
    <property type="entry name" value="Acyl-CoA_DS"/>
</dbReference>
<keyword evidence="9" id="KW-0408">Iron</keyword>
<feature type="transmembrane region" description="Helical" evidence="15">
    <location>
        <begin position="134"/>
        <end position="159"/>
    </location>
</feature>
<evidence type="ECO:0000313" key="17">
    <source>
        <dbReference type="EMBL" id="GAQ87329.1"/>
    </source>
</evidence>
<evidence type="ECO:0000256" key="3">
    <source>
        <dbReference type="ARBA" id="ARBA00009295"/>
    </source>
</evidence>
<dbReference type="GO" id="GO:0006633">
    <property type="term" value="P:fatty acid biosynthetic process"/>
    <property type="evidence" value="ECO:0007669"/>
    <property type="project" value="UniProtKB-KW"/>
</dbReference>
<dbReference type="EMBL" id="DF237294">
    <property type="protein sequence ID" value="GAQ87329.1"/>
    <property type="molecule type" value="Genomic_DNA"/>
</dbReference>
<keyword evidence="7 15" id="KW-1133">Transmembrane helix</keyword>
<sequence length="430" mass="48158">MATVRQTALHTVAPPDAESKLLGGEAGTMHEGSWQEGAAPAGSKSAWVESGRERAACDCCANSLPAAVADRRPGGSHPAESPSIEGGMAPSSTEPAAIRIKPANGWDQIVSRRAVPCDSAKDQRWTFGDGTVSLWELVAGVNFQVYAGIHVWALVAVLQWRSWRLVGLCAAVYVLKMFGITGGFHRLLSHRSYKTSRTFQFAMAWLGCCAFQKGPLWWCSHHRHHHRTADTPADAHSPVQFGFWWSHVGWFLCSTASMDARLEAVPDLVRRAELRWLDKYHYIPPFLLAVALYAAGGWPYVGWGFMLSNVLCWHATYCINSLAHLVGRRRYSCEFQTHCDARNNAWLALATLGEGWHNNHHCYMRSAKHGFYPHEIDVTYALLRGLAALRLVWDLELPPMHQLEARRLGRDLYECRCDQVGEDLRQVEQE</sequence>
<dbReference type="PANTHER" id="PTHR11351:SF31">
    <property type="entry name" value="DESATURASE 1, ISOFORM A-RELATED"/>
    <property type="match status" value="1"/>
</dbReference>
<evidence type="ECO:0000256" key="4">
    <source>
        <dbReference type="ARBA" id="ARBA00022516"/>
    </source>
</evidence>
<feature type="transmembrane region" description="Helical" evidence="15">
    <location>
        <begin position="280"/>
        <end position="300"/>
    </location>
</feature>
<evidence type="ECO:0000256" key="13">
    <source>
        <dbReference type="RuleBase" id="RU000581"/>
    </source>
</evidence>
<feature type="transmembrane region" description="Helical" evidence="15">
    <location>
        <begin position="165"/>
        <end position="188"/>
    </location>
</feature>
<keyword evidence="6" id="KW-0276">Fatty acid metabolism</keyword>
<comment type="domain">
    <text evidence="13">The histidine box domains are involved in binding the catalytic metal ions.</text>
</comment>
<comment type="pathway">
    <text evidence="2">Lipid metabolism.</text>
</comment>
<evidence type="ECO:0000256" key="11">
    <source>
        <dbReference type="ARBA" id="ARBA00023136"/>
    </source>
</evidence>
<evidence type="ECO:0000256" key="12">
    <source>
        <dbReference type="ARBA" id="ARBA00023160"/>
    </source>
</evidence>
<keyword evidence="12 13" id="KW-0275">Fatty acid biosynthesis</keyword>
<dbReference type="OMA" id="NESWWIA"/>
<dbReference type="GO" id="GO:0016717">
    <property type="term" value="F:oxidoreductase activity, acting on paired donors, with oxidation of a pair of donors resulting in the reduction of molecular oxygen to two molecules of water"/>
    <property type="evidence" value="ECO:0007669"/>
    <property type="project" value="InterPro"/>
</dbReference>
<comment type="similarity">
    <text evidence="3 13">Belongs to the fatty acid desaturase type 1 family.</text>
</comment>
<keyword evidence="11 15" id="KW-0472">Membrane</keyword>
<keyword evidence="18" id="KW-1185">Reference proteome</keyword>
<evidence type="ECO:0000256" key="10">
    <source>
        <dbReference type="ARBA" id="ARBA00023098"/>
    </source>
</evidence>
<evidence type="ECO:0000256" key="14">
    <source>
        <dbReference type="SAM" id="MobiDB-lite"/>
    </source>
</evidence>
<keyword evidence="8 13" id="KW-0560">Oxidoreductase</keyword>
<feature type="region of interest" description="Disordered" evidence="14">
    <location>
        <begin position="68"/>
        <end position="93"/>
    </location>
</feature>
<evidence type="ECO:0000256" key="8">
    <source>
        <dbReference type="ARBA" id="ARBA00023002"/>
    </source>
</evidence>
<name>A0A1Y1ID11_KLENI</name>